<dbReference type="Proteomes" id="UP001149074">
    <property type="component" value="Unassembled WGS sequence"/>
</dbReference>
<keyword evidence="2" id="KW-1185">Reference proteome</keyword>
<evidence type="ECO:0000313" key="2">
    <source>
        <dbReference type="Proteomes" id="UP001149074"/>
    </source>
</evidence>
<dbReference type="EMBL" id="JAPQKI010000006">
    <property type="protein sequence ID" value="KAJ5095282.1"/>
    <property type="molecule type" value="Genomic_DNA"/>
</dbReference>
<dbReference type="RefSeq" id="XP_056473432.1">
    <property type="nucleotide sequence ID" value="XM_056620066.1"/>
</dbReference>
<gene>
    <name evidence="1" type="ORF">N7532_007573</name>
</gene>
<evidence type="ECO:0000313" key="1">
    <source>
        <dbReference type="EMBL" id="KAJ5095282.1"/>
    </source>
</evidence>
<reference evidence="1" key="1">
    <citation type="submission" date="2022-11" db="EMBL/GenBank/DDBJ databases">
        <authorList>
            <person name="Petersen C."/>
        </authorList>
    </citation>
    <scope>NUCLEOTIDE SEQUENCE</scope>
    <source>
        <strain evidence="1">IBT 30761</strain>
    </source>
</reference>
<dbReference type="GeneID" id="81359045"/>
<sequence>MPYWQPTFSGDAEESLDLFFDDCEAVVSANGLDRFKEEQREKYDRLECSVIRHGLRGNAKLAIRSWSLRVLRNPAALKEALRDRFPYS</sequence>
<accession>A0A9W9K7R8</accession>
<protein>
    <submittedName>
        <fullName evidence="1">Uncharacterized protein</fullName>
    </submittedName>
</protein>
<proteinExistence type="predicted"/>
<dbReference type="AlphaFoldDB" id="A0A9W9K7R8"/>
<name>A0A9W9K7R8_9EURO</name>
<reference evidence="1" key="2">
    <citation type="journal article" date="2023" name="IMA Fungus">
        <title>Comparative genomic study of the Penicillium genus elucidates a diverse pangenome and 15 lateral gene transfer events.</title>
        <authorList>
            <person name="Petersen C."/>
            <person name="Sorensen T."/>
            <person name="Nielsen M.R."/>
            <person name="Sondergaard T.E."/>
            <person name="Sorensen J.L."/>
            <person name="Fitzpatrick D.A."/>
            <person name="Frisvad J.C."/>
            <person name="Nielsen K.L."/>
        </authorList>
    </citation>
    <scope>NUCLEOTIDE SEQUENCE</scope>
    <source>
        <strain evidence="1">IBT 30761</strain>
    </source>
</reference>
<organism evidence="1 2">
    <name type="scientific">Penicillium argentinense</name>
    <dbReference type="NCBI Taxonomy" id="1131581"/>
    <lineage>
        <taxon>Eukaryota</taxon>
        <taxon>Fungi</taxon>
        <taxon>Dikarya</taxon>
        <taxon>Ascomycota</taxon>
        <taxon>Pezizomycotina</taxon>
        <taxon>Eurotiomycetes</taxon>
        <taxon>Eurotiomycetidae</taxon>
        <taxon>Eurotiales</taxon>
        <taxon>Aspergillaceae</taxon>
        <taxon>Penicillium</taxon>
    </lineage>
</organism>
<comment type="caution">
    <text evidence="1">The sequence shown here is derived from an EMBL/GenBank/DDBJ whole genome shotgun (WGS) entry which is preliminary data.</text>
</comment>